<dbReference type="AlphaFoldDB" id="A0A9P8YFU5"/>
<reference evidence="2" key="1">
    <citation type="journal article" date="2021" name="Nat. Commun.">
        <title>Genetic determinants of endophytism in the Arabidopsis root mycobiome.</title>
        <authorList>
            <person name="Mesny F."/>
            <person name="Miyauchi S."/>
            <person name="Thiergart T."/>
            <person name="Pickel B."/>
            <person name="Atanasova L."/>
            <person name="Karlsson M."/>
            <person name="Huettel B."/>
            <person name="Barry K.W."/>
            <person name="Haridas S."/>
            <person name="Chen C."/>
            <person name="Bauer D."/>
            <person name="Andreopoulos W."/>
            <person name="Pangilinan J."/>
            <person name="LaButti K."/>
            <person name="Riley R."/>
            <person name="Lipzen A."/>
            <person name="Clum A."/>
            <person name="Drula E."/>
            <person name="Henrissat B."/>
            <person name="Kohler A."/>
            <person name="Grigoriev I.V."/>
            <person name="Martin F.M."/>
            <person name="Hacquard S."/>
        </authorList>
    </citation>
    <scope>NUCLEOTIDE SEQUENCE</scope>
    <source>
        <strain evidence="2">MPI-CAGE-CH-0230</strain>
    </source>
</reference>
<accession>A0A9P8YFU5</accession>
<name>A0A9P8YFU5_9PEZI</name>
<keyword evidence="3" id="KW-1185">Reference proteome</keyword>
<comment type="caution">
    <text evidence="2">The sequence shown here is derived from an EMBL/GenBank/DDBJ whole genome shotgun (WGS) entry which is preliminary data.</text>
</comment>
<feature type="region of interest" description="Disordered" evidence="1">
    <location>
        <begin position="172"/>
        <end position="200"/>
    </location>
</feature>
<feature type="compositionally biased region" description="Basic residues" evidence="1">
    <location>
        <begin position="180"/>
        <end position="193"/>
    </location>
</feature>
<evidence type="ECO:0000313" key="2">
    <source>
        <dbReference type="EMBL" id="KAH7038117.1"/>
    </source>
</evidence>
<dbReference type="RefSeq" id="XP_046017238.1">
    <property type="nucleotide sequence ID" value="XM_046152895.1"/>
</dbReference>
<proteinExistence type="predicted"/>
<dbReference type="EMBL" id="JAGTJQ010000002">
    <property type="protein sequence ID" value="KAH7038117.1"/>
    <property type="molecule type" value="Genomic_DNA"/>
</dbReference>
<gene>
    <name evidence="2" type="ORF">B0I36DRAFT_315577</name>
</gene>
<evidence type="ECO:0000313" key="3">
    <source>
        <dbReference type="Proteomes" id="UP000756346"/>
    </source>
</evidence>
<evidence type="ECO:0000256" key="1">
    <source>
        <dbReference type="SAM" id="MobiDB-lite"/>
    </source>
</evidence>
<dbReference type="GeneID" id="70182441"/>
<protein>
    <submittedName>
        <fullName evidence="2">Uncharacterized protein</fullName>
    </submittedName>
</protein>
<organism evidence="2 3">
    <name type="scientific">Microdochium trichocladiopsis</name>
    <dbReference type="NCBI Taxonomy" id="1682393"/>
    <lineage>
        <taxon>Eukaryota</taxon>
        <taxon>Fungi</taxon>
        <taxon>Dikarya</taxon>
        <taxon>Ascomycota</taxon>
        <taxon>Pezizomycotina</taxon>
        <taxon>Sordariomycetes</taxon>
        <taxon>Xylariomycetidae</taxon>
        <taxon>Xylariales</taxon>
        <taxon>Microdochiaceae</taxon>
        <taxon>Microdochium</taxon>
    </lineage>
</organism>
<sequence length="200" mass="21619">MGGAGTVPNWPRPFGRGGVSVDVGGGSMDWSTAALCDRQAGTAHPPSRAELSFHSILTLGTRATHGDPTHICKSVSLTDPAGHADLHLEKPNCVSIFGVAFPQAARILTANRAAETPSISRTPLGDNLDRDGSTVGTIICLFVWSVRPRTKCRSRSTSRNKRACRCDNVLEEKEKEREKKSRPHRARTRRHMAGPKCLSA</sequence>
<dbReference type="Proteomes" id="UP000756346">
    <property type="component" value="Unassembled WGS sequence"/>
</dbReference>